<sequence length="94" mass="10724">MRGNADMIMTFSSSALLSLPCLGVRSKRNSLSLSPFMQFFVPQKSCAQRPELSYDDRPGIREVDSALLWNRDKNRLEQLLFTVLQAYLLLRAAK</sequence>
<comment type="caution">
    <text evidence="1">The sequence shown here is derived from an EMBL/GenBank/DDBJ whole genome shotgun (WGS) entry which is preliminary data.</text>
</comment>
<reference evidence="1 2" key="1">
    <citation type="submission" date="2024-07" db="EMBL/GenBank/DDBJ databases">
        <title>Section-level genome sequencing and comparative genomics of Aspergillus sections Usti and Cavernicolus.</title>
        <authorList>
            <consortium name="Lawrence Berkeley National Laboratory"/>
            <person name="Nybo J.L."/>
            <person name="Vesth T.C."/>
            <person name="Theobald S."/>
            <person name="Frisvad J.C."/>
            <person name="Larsen T.O."/>
            <person name="Kjaerboelling I."/>
            <person name="Rothschild-Mancinelli K."/>
            <person name="Lyhne E.K."/>
            <person name="Kogle M.E."/>
            <person name="Barry K."/>
            <person name="Clum A."/>
            <person name="Na H."/>
            <person name="Ledsgaard L."/>
            <person name="Lin J."/>
            <person name="Lipzen A."/>
            <person name="Kuo A."/>
            <person name="Riley R."/>
            <person name="Mondo S."/>
            <person name="Labutti K."/>
            <person name="Haridas S."/>
            <person name="Pangalinan J."/>
            <person name="Salamov A.A."/>
            <person name="Simmons B.A."/>
            <person name="Magnuson J.K."/>
            <person name="Chen J."/>
            <person name="Drula E."/>
            <person name="Henrissat B."/>
            <person name="Wiebenga A."/>
            <person name="Lubbers R.J."/>
            <person name="Gomes A.C."/>
            <person name="Makela M.R."/>
            <person name="Stajich J."/>
            <person name="Grigoriev I.V."/>
            <person name="Mortensen U.H."/>
            <person name="De Vries R.P."/>
            <person name="Baker S.E."/>
            <person name="Andersen M.R."/>
        </authorList>
    </citation>
    <scope>NUCLEOTIDE SEQUENCE [LARGE SCALE GENOMIC DNA]</scope>
    <source>
        <strain evidence="1 2">CBS 209.92</strain>
    </source>
</reference>
<dbReference type="Proteomes" id="UP001610563">
    <property type="component" value="Unassembled WGS sequence"/>
</dbReference>
<protein>
    <submittedName>
        <fullName evidence="1">Uncharacterized protein</fullName>
    </submittedName>
</protein>
<gene>
    <name evidence="1" type="ORF">BJX66DRAFT_306832</name>
</gene>
<evidence type="ECO:0000313" key="2">
    <source>
        <dbReference type="Proteomes" id="UP001610563"/>
    </source>
</evidence>
<accession>A0ABR4G1N9</accession>
<proteinExistence type="predicted"/>
<keyword evidence="2" id="KW-1185">Reference proteome</keyword>
<evidence type="ECO:0000313" key="1">
    <source>
        <dbReference type="EMBL" id="KAL2792938.1"/>
    </source>
</evidence>
<dbReference type="EMBL" id="JBFTWV010000064">
    <property type="protein sequence ID" value="KAL2792938.1"/>
    <property type="molecule type" value="Genomic_DNA"/>
</dbReference>
<name>A0ABR4G1N9_9EURO</name>
<organism evidence="1 2">
    <name type="scientific">Aspergillus keveii</name>
    <dbReference type="NCBI Taxonomy" id="714993"/>
    <lineage>
        <taxon>Eukaryota</taxon>
        <taxon>Fungi</taxon>
        <taxon>Dikarya</taxon>
        <taxon>Ascomycota</taxon>
        <taxon>Pezizomycotina</taxon>
        <taxon>Eurotiomycetes</taxon>
        <taxon>Eurotiomycetidae</taxon>
        <taxon>Eurotiales</taxon>
        <taxon>Aspergillaceae</taxon>
        <taxon>Aspergillus</taxon>
        <taxon>Aspergillus subgen. Nidulantes</taxon>
    </lineage>
</organism>